<evidence type="ECO:0000256" key="2">
    <source>
        <dbReference type="PROSITE-ProRule" id="PRU00169"/>
    </source>
</evidence>
<feature type="domain" description="Response regulatory" evidence="3">
    <location>
        <begin position="7"/>
        <end position="124"/>
    </location>
</feature>
<dbReference type="EMBL" id="NCVQ01000005">
    <property type="protein sequence ID" value="PWZ29465.1"/>
    <property type="molecule type" value="Genomic_DNA"/>
</dbReference>
<dbReference type="InterPro" id="IPR011006">
    <property type="entry name" value="CheY-like_superfamily"/>
</dbReference>
<name>A0A8J8Y507_MAIZE</name>
<comment type="caution">
    <text evidence="4">The sequence shown here is derived from an EMBL/GenBank/DDBJ whole genome shotgun (WGS) entry which is preliminary data.</text>
</comment>
<sequence length="124" mass="13835">MATQSPHVLVVDHSRVDCLVASIVLNSFNIRVTVAGGAMEALEFLDANNSHVDLILTDYCMPDMTGYDLLREVKESPRLKHIPVVITCTDVIPERIIECFEGGAEEYMIKPLKVSDVPRILSYM</sequence>
<keyword evidence="2" id="KW-0597">Phosphoprotein</keyword>
<dbReference type="InterPro" id="IPR001789">
    <property type="entry name" value="Sig_transdc_resp-reg_receiver"/>
</dbReference>
<dbReference type="OMA" id="TCTEDIP"/>
<dbReference type="Gene3D" id="3.40.50.2300">
    <property type="match status" value="1"/>
</dbReference>
<dbReference type="OrthoDB" id="1288831at2759"/>
<protein>
    <submittedName>
        <fullName evidence="4">Two-component response regulator ORR13</fullName>
    </submittedName>
</protein>
<proteinExistence type="predicted"/>
<dbReference type="Pfam" id="PF00072">
    <property type="entry name" value="Response_reg"/>
    <property type="match status" value="1"/>
</dbReference>
<dbReference type="Proteomes" id="UP000251960">
    <property type="component" value="Chromosome 4"/>
</dbReference>
<accession>A0A8J8Y507</accession>
<dbReference type="SUPFAM" id="SSF52172">
    <property type="entry name" value="CheY-like"/>
    <property type="match status" value="1"/>
</dbReference>
<evidence type="ECO:0000256" key="1">
    <source>
        <dbReference type="ARBA" id="ARBA00023012"/>
    </source>
</evidence>
<feature type="modified residue" description="4-aspartylphosphate" evidence="2">
    <location>
        <position position="58"/>
    </location>
</feature>
<reference evidence="4" key="1">
    <citation type="journal article" date="2018" name="Nat. Genet.">
        <title>Extensive intraspecific gene order and gene structural variations between Mo17 and other maize genomes.</title>
        <authorList>
            <person name="Sun S."/>
            <person name="Zhou Y."/>
            <person name="Chen J."/>
            <person name="Shi J."/>
            <person name="Zhao H."/>
            <person name="Zhao H."/>
            <person name="Song W."/>
            <person name="Zhang M."/>
            <person name="Cui Y."/>
            <person name="Dong X."/>
            <person name="Liu H."/>
            <person name="Ma X."/>
            <person name="Jiao Y."/>
            <person name="Wang B."/>
            <person name="Wei X."/>
            <person name="Stein J.C."/>
            <person name="Glaubitz J.C."/>
            <person name="Lu F."/>
            <person name="Yu G."/>
            <person name="Liang C."/>
            <person name="Fengler K."/>
            <person name="Li B."/>
            <person name="Rafalski A."/>
            <person name="Schnable P.S."/>
            <person name="Ware D.H."/>
            <person name="Buckler E.S."/>
            <person name="Lai J."/>
        </authorList>
    </citation>
    <scope>NUCLEOTIDE SEQUENCE [LARGE SCALE GENOMIC DNA]</scope>
    <source>
        <tissue evidence="4">Seedling</tissue>
    </source>
</reference>
<dbReference type="AlphaFoldDB" id="A0A8J8Y507"/>
<dbReference type="SMR" id="A0A8J8Y507"/>
<evidence type="ECO:0000313" key="4">
    <source>
        <dbReference type="EMBL" id="PWZ29465.1"/>
    </source>
</evidence>
<keyword evidence="1" id="KW-0902">Two-component regulatory system</keyword>
<dbReference type="InterPro" id="IPR045279">
    <property type="entry name" value="ARR-like"/>
</dbReference>
<dbReference type="KEGG" id="zma:103653387"/>
<dbReference type="SMART" id="SM00448">
    <property type="entry name" value="REC"/>
    <property type="match status" value="1"/>
</dbReference>
<dbReference type="PROSITE" id="PS50110">
    <property type="entry name" value="RESPONSE_REGULATORY"/>
    <property type="match status" value="1"/>
</dbReference>
<evidence type="ECO:0000259" key="3">
    <source>
        <dbReference type="PROSITE" id="PS50110"/>
    </source>
</evidence>
<organism evidence="4">
    <name type="scientific">Zea mays</name>
    <name type="common">Maize</name>
    <dbReference type="NCBI Taxonomy" id="4577"/>
    <lineage>
        <taxon>Eukaryota</taxon>
        <taxon>Viridiplantae</taxon>
        <taxon>Streptophyta</taxon>
        <taxon>Embryophyta</taxon>
        <taxon>Tracheophyta</taxon>
        <taxon>Spermatophyta</taxon>
        <taxon>Magnoliopsida</taxon>
        <taxon>Liliopsida</taxon>
        <taxon>Poales</taxon>
        <taxon>Poaceae</taxon>
        <taxon>PACMAD clade</taxon>
        <taxon>Panicoideae</taxon>
        <taxon>Andropogonodae</taxon>
        <taxon>Andropogoneae</taxon>
        <taxon>Tripsacinae</taxon>
        <taxon>Zea</taxon>
    </lineage>
</organism>
<dbReference type="HOGENOM" id="CLU_000445_69_5_1"/>
<dbReference type="PANTHER" id="PTHR43874:SF33">
    <property type="entry name" value="TWO-COMPONENT RESPONSE REGULATOR ORR8"/>
    <property type="match status" value="1"/>
</dbReference>
<dbReference type="PANTHER" id="PTHR43874">
    <property type="entry name" value="TWO-COMPONENT RESPONSE REGULATOR"/>
    <property type="match status" value="1"/>
</dbReference>
<dbReference type="GO" id="GO:0009736">
    <property type="term" value="P:cytokinin-activated signaling pathway"/>
    <property type="evidence" value="ECO:0007669"/>
    <property type="project" value="InterPro"/>
</dbReference>
<gene>
    <name evidence="4" type="primary">RR13</name>
    <name evidence="4" type="ORF">Zm00014a_015616</name>
</gene>
<dbReference type="GO" id="GO:0000160">
    <property type="term" value="P:phosphorelay signal transduction system"/>
    <property type="evidence" value="ECO:0007669"/>
    <property type="project" value="UniProtKB-KW"/>
</dbReference>